<evidence type="ECO:0000256" key="4">
    <source>
        <dbReference type="ARBA" id="ARBA00022679"/>
    </source>
</evidence>
<dbReference type="Gene3D" id="3.90.550.10">
    <property type="entry name" value="Spore Coat Polysaccharide Biosynthesis Protein SpsA, Chain A"/>
    <property type="match status" value="1"/>
</dbReference>
<dbReference type="EC" id="2.7.7.24" evidence="3 9"/>
<evidence type="ECO:0000259" key="10">
    <source>
        <dbReference type="Pfam" id="PF00483"/>
    </source>
</evidence>
<comment type="cofactor">
    <cofactor evidence="1">
        <name>Mg(2+)</name>
        <dbReference type="ChEBI" id="CHEBI:18420"/>
    </cofactor>
</comment>
<feature type="domain" description="Nucleotidyl transferase" evidence="10">
    <location>
        <begin position="2"/>
        <end position="242"/>
    </location>
</feature>
<keyword evidence="12" id="KW-1185">Reference proteome</keyword>
<comment type="function">
    <text evidence="9">Catalyzes the formation of dTDP-glucose, from dTTP and glucose 1-phosphate, as well as its pyrophosphorolysis.</text>
</comment>
<keyword evidence="5 9" id="KW-0548">Nucleotidyltransferase</keyword>
<name>A0ABT6DLC2_9BACT</name>
<accession>A0ABT6DLC2</accession>
<evidence type="ECO:0000256" key="8">
    <source>
        <dbReference type="ARBA" id="ARBA00049336"/>
    </source>
</evidence>
<evidence type="ECO:0000313" key="11">
    <source>
        <dbReference type="EMBL" id="MDG0816709.1"/>
    </source>
</evidence>
<comment type="similarity">
    <text evidence="2 9">Belongs to the glucose-1-phosphate thymidylyltransferase family.</text>
</comment>
<organism evidence="11 12">
    <name type="scientific">Bdellovibrio svalbardensis</name>
    <dbReference type="NCBI Taxonomy" id="2972972"/>
    <lineage>
        <taxon>Bacteria</taxon>
        <taxon>Pseudomonadati</taxon>
        <taxon>Bdellovibrionota</taxon>
        <taxon>Bdellovibrionia</taxon>
        <taxon>Bdellovibrionales</taxon>
        <taxon>Pseudobdellovibrionaceae</taxon>
        <taxon>Bdellovibrio</taxon>
    </lineage>
</organism>
<dbReference type="InterPro" id="IPR005835">
    <property type="entry name" value="NTP_transferase_dom"/>
</dbReference>
<reference evidence="11" key="1">
    <citation type="submission" date="2022-08" db="EMBL/GenBank/DDBJ databases">
        <title>Novel Bdellovibrio Species Isolated from Svalbard: Designation Bdellovibrio svalbardensis.</title>
        <authorList>
            <person name="Mitchell R.J."/>
            <person name="Choi S.Y."/>
        </authorList>
    </citation>
    <scope>NUCLEOTIDE SEQUENCE</scope>
    <source>
        <strain evidence="11">PAP01</strain>
    </source>
</reference>
<evidence type="ECO:0000256" key="1">
    <source>
        <dbReference type="ARBA" id="ARBA00001946"/>
    </source>
</evidence>
<evidence type="ECO:0000256" key="7">
    <source>
        <dbReference type="ARBA" id="ARBA00022842"/>
    </source>
</evidence>
<keyword evidence="6 9" id="KW-0479">Metal-binding</keyword>
<dbReference type="PANTHER" id="PTHR43532:SF1">
    <property type="entry name" value="GLUCOSE-1-PHOSPHATE THYMIDYLYLTRANSFERASE 1"/>
    <property type="match status" value="1"/>
</dbReference>
<dbReference type="GO" id="GO:0008879">
    <property type="term" value="F:glucose-1-phosphate thymidylyltransferase activity"/>
    <property type="evidence" value="ECO:0007669"/>
    <property type="project" value="UniProtKB-EC"/>
</dbReference>
<protein>
    <recommendedName>
        <fullName evidence="3 9">Glucose-1-phosphate thymidylyltransferase</fullName>
        <ecNumber evidence="3 9">2.7.7.24</ecNumber>
    </recommendedName>
</protein>
<dbReference type="NCBIfam" id="TIGR01207">
    <property type="entry name" value="rmlA"/>
    <property type="match status" value="1"/>
</dbReference>
<evidence type="ECO:0000256" key="6">
    <source>
        <dbReference type="ARBA" id="ARBA00022723"/>
    </source>
</evidence>
<comment type="catalytic activity">
    <reaction evidence="8 9">
        <text>dTTP + alpha-D-glucose 1-phosphate + H(+) = dTDP-alpha-D-glucose + diphosphate</text>
        <dbReference type="Rhea" id="RHEA:15225"/>
        <dbReference type="ChEBI" id="CHEBI:15378"/>
        <dbReference type="ChEBI" id="CHEBI:33019"/>
        <dbReference type="ChEBI" id="CHEBI:37568"/>
        <dbReference type="ChEBI" id="CHEBI:57477"/>
        <dbReference type="ChEBI" id="CHEBI:58601"/>
        <dbReference type="EC" id="2.7.7.24"/>
    </reaction>
</comment>
<keyword evidence="4 9" id="KW-0808">Transferase</keyword>
<dbReference type="PANTHER" id="PTHR43532">
    <property type="entry name" value="GLUCOSE-1-PHOSPHATE THYMIDYLYLTRANSFERASE"/>
    <property type="match status" value="1"/>
</dbReference>
<evidence type="ECO:0000256" key="9">
    <source>
        <dbReference type="RuleBase" id="RU003706"/>
    </source>
</evidence>
<evidence type="ECO:0000256" key="5">
    <source>
        <dbReference type="ARBA" id="ARBA00022695"/>
    </source>
</evidence>
<gene>
    <name evidence="11" type="primary">rfbA</name>
    <name evidence="11" type="ORF">NWE73_10060</name>
</gene>
<dbReference type="RefSeq" id="WP_277578184.1">
    <property type="nucleotide sequence ID" value="NZ_JANRMI010000002.1"/>
</dbReference>
<dbReference type="Proteomes" id="UP001152321">
    <property type="component" value="Unassembled WGS sequence"/>
</dbReference>
<dbReference type="InterPro" id="IPR029044">
    <property type="entry name" value="Nucleotide-diphossugar_trans"/>
</dbReference>
<dbReference type="Pfam" id="PF00483">
    <property type="entry name" value="NTP_transferase"/>
    <property type="match status" value="1"/>
</dbReference>
<sequence length="296" mass="33058">MKGIILAGGAGSRLYPMTRVMTKQLQSVYDKPMIYYPLSILMLGGIKDILLITTPDDQPLFKKLLGDGSQFGIKLSYVIQEKPTGLPDAFVLGEKFIGDDNVCLILGDNMFYGDLDFLRLAIKEQEEKKNGLHGRVFAYYVADPTAYGVVEFDKGTKKVKSIEEKPKQPKSNYAVPGLYLFDNTVAARAKAVKPSARGETEIVDLILSYHNEGKLGVEMMYRGLAWLDTGTPRSLLDAAAFIGAIEERQGLKVACLEEIAFRMKFITLEQLQKITSELPKCSYRSYLEKIITEETI</sequence>
<evidence type="ECO:0000256" key="3">
    <source>
        <dbReference type="ARBA" id="ARBA00012461"/>
    </source>
</evidence>
<dbReference type="EMBL" id="JANRMI010000002">
    <property type="protein sequence ID" value="MDG0816709.1"/>
    <property type="molecule type" value="Genomic_DNA"/>
</dbReference>
<dbReference type="SUPFAM" id="SSF53448">
    <property type="entry name" value="Nucleotide-diphospho-sugar transferases"/>
    <property type="match status" value="1"/>
</dbReference>
<evidence type="ECO:0000313" key="12">
    <source>
        <dbReference type="Proteomes" id="UP001152321"/>
    </source>
</evidence>
<comment type="caution">
    <text evidence="11">The sequence shown here is derived from an EMBL/GenBank/DDBJ whole genome shotgun (WGS) entry which is preliminary data.</text>
</comment>
<dbReference type="InterPro" id="IPR005907">
    <property type="entry name" value="G1P_thy_trans_s"/>
</dbReference>
<evidence type="ECO:0000256" key="2">
    <source>
        <dbReference type="ARBA" id="ARBA00010480"/>
    </source>
</evidence>
<proteinExistence type="inferred from homology"/>
<keyword evidence="7 9" id="KW-0460">Magnesium</keyword>